<accession>A0A1Z8JJ88</accession>
<evidence type="ECO:0000313" key="2">
    <source>
        <dbReference type="Proteomes" id="UP000195871"/>
    </source>
</evidence>
<dbReference type="EMBL" id="NHMM01000007">
    <property type="protein sequence ID" value="OUT20657.1"/>
    <property type="molecule type" value="Genomic_DNA"/>
</dbReference>
<comment type="caution">
    <text evidence="1">The sequence shown here is derived from an EMBL/GenBank/DDBJ whole genome shotgun (WGS) entry which is preliminary data.</text>
</comment>
<evidence type="ECO:0000313" key="1">
    <source>
        <dbReference type="EMBL" id="OUT20657.1"/>
    </source>
</evidence>
<proteinExistence type="predicted"/>
<reference evidence="1 2" key="1">
    <citation type="submission" date="2017-05" db="EMBL/GenBank/DDBJ databases">
        <title>The Genome Sequence of Candida krusei Ckrusei653.</title>
        <authorList>
            <person name="Cuomo C."/>
            <person name="Forche A."/>
            <person name="Young S."/>
            <person name="Abouelleil A."/>
            <person name="Cao P."/>
            <person name="Chapman S."/>
            <person name="Cusick C."/>
            <person name="Shea T."/>
            <person name="Nusbaum C."/>
            <person name="Birren B."/>
        </authorList>
    </citation>
    <scope>NUCLEOTIDE SEQUENCE [LARGE SCALE GENOMIC DNA]</scope>
    <source>
        <strain evidence="1 2">Ckrusei653</strain>
    </source>
</reference>
<dbReference type="AlphaFoldDB" id="A0A1Z8JJ88"/>
<dbReference type="Proteomes" id="UP000195871">
    <property type="component" value="Unassembled WGS sequence"/>
</dbReference>
<sequence>MHTKPLHHELSQFAQPRRWKCYLLDSASYDSRLYSPELSPEIDDNTIVNILDPAKVEPSGDTPQRSRYKFRNLFKALSWKGKDKSTTVIDTEVSPEEPALYLSFVNDYPSKSTTCKGENIDSFRLSKGDSLYDNSKSLQHLKSGYFSEEDSLNEELKLESELASLSRFPKSATTIDKLECCSITSQTNAKTLSRSRGITRKLSQLSFRLKSKHTARTSTEKQHKKCLGSQSDERILLDLLSPTCVGNSSTSPDLNLVEGWRFSDNKVPKLVLEPLPLKMNSDFKSHFVYQTLEEPELGKGASLYTELRNFQEENIEKILYYPFSQDDVDKNYSQNHNYLKITCLEVYEQYNSLFTQDGLDNFNVRSNSLLAIRSLDLPKILELYLNQFSTEDEAASSKNKSIQFLKELYSEEVSFVVNQQSFINGNFSPKVWNIWSSFVKDHTTNQRESYISTKITSYEQQVKIMHGGTNLLDFQSQERGPHIYVLKDGEYPIFHGTGKPVDKGEYIFAIPKESSISIWKSTLYLLFNERFNLNTTGYEIIGLGWRPYFFNESAGLQLTFFVDYHNQYDETIVKLFLNELRLIIPQEQKQFFKKCVSKLPGSKKKKNINIT</sequence>
<protein>
    <submittedName>
        <fullName evidence="1">Uncharacterized protein</fullName>
    </submittedName>
</protein>
<gene>
    <name evidence="1" type="ORF">CAS74_004322</name>
</gene>
<name>A0A1Z8JJ88_PICKU</name>
<dbReference type="VEuPathDB" id="FungiDB:C5L36_0A09425"/>
<organism evidence="1 2">
    <name type="scientific">Pichia kudriavzevii</name>
    <name type="common">Yeast</name>
    <name type="synonym">Issatchenkia orientalis</name>
    <dbReference type="NCBI Taxonomy" id="4909"/>
    <lineage>
        <taxon>Eukaryota</taxon>
        <taxon>Fungi</taxon>
        <taxon>Dikarya</taxon>
        <taxon>Ascomycota</taxon>
        <taxon>Saccharomycotina</taxon>
        <taxon>Pichiomycetes</taxon>
        <taxon>Pichiales</taxon>
        <taxon>Pichiaceae</taxon>
        <taxon>Pichia</taxon>
    </lineage>
</organism>